<evidence type="ECO:0000313" key="2">
    <source>
        <dbReference type="EMBL" id="KAH3696154.1"/>
    </source>
</evidence>
<reference evidence="2" key="2">
    <citation type="submission" date="2020-11" db="EMBL/GenBank/DDBJ databases">
        <authorList>
            <person name="McCartney M.A."/>
            <person name="Auch B."/>
            <person name="Kono T."/>
            <person name="Mallez S."/>
            <person name="Becker A."/>
            <person name="Gohl D.M."/>
            <person name="Silverstein K.A.T."/>
            <person name="Koren S."/>
            <person name="Bechman K.B."/>
            <person name="Herman A."/>
            <person name="Abrahante J.E."/>
            <person name="Garbe J."/>
        </authorList>
    </citation>
    <scope>NUCLEOTIDE SEQUENCE</scope>
    <source>
        <strain evidence="2">Duluth1</strain>
        <tissue evidence="2">Whole animal</tissue>
    </source>
</reference>
<protein>
    <submittedName>
        <fullName evidence="2">Uncharacterized protein</fullName>
    </submittedName>
</protein>
<keyword evidence="3" id="KW-1185">Reference proteome</keyword>
<accession>A0A9D3YD83</accession>
<comment type="caution">
    <text evidence="2">The sequence shown here is derived from an EMBL/GenBank/DDBJ whole genome shotgun (WGS) entry which is preliminary data.</text>
</comment>
<dbReference type="Proteomes" id="UP000828390">
    <property type="component" value="Unassembled WGS sequence"/>
</dbReference>
<feature type="compositionally biased region" description="Low complexity" evidence="1">
    <location>
        <begin position="41"/>
        <end position="51"/>
    </location>
</feature>
<evidence type="ECO:0000256" key="1">
    <source>
        <dbReference type="SAM" id="MobiDB-lite"/>
    </source>
</evidence>
<reference evidence="2" key="1">
    <citation type="journal article" date="2019" name="bioRxiv">
        <title>The Genome of the Zebra Mussel, Dreissena polymorpha: A Resource for Invasive Species Research.</title>
        <authorList>
            <person name="McCartney M.A."/>
            <person name="Auch B."/>
            <person name="Kono T."/>
            <person name="Mallez S."/>
            <person name="Zhang Y."/>
            <person name="Obille A."/>
            <person name="Becker A."/>
            <person name="Abrahante J.E."/>
            <person name="Garbe J."/>
            <person name="Badalamenti J.P."/>
            <person name="Herman A."/>
            <person name="Mangelson H."/>
            <person name="Liachko I."/>
            <person name="Sullivan S."/>
            <person name="Sone E.D."/>
            <person name="Koren S."/>
            <person name="Silverstein K.A.T."/>
            <person name="Beckman K.B."/>
            <person name="Gohl D.M."/>
        </authorList>
    </citation>
    <scope>NUCLEOTIDE SEQUENCE</scope>
    <source>
        <strain evidence="2">Duluth1</strain>
        <tissue evidence="2">Whole animal</tissue>
    </source>
</reference>
<sequence>MGKRKKSGISPPDQVKPQPKQSRQKNMADGGCTADLSGLTQQPQQQQQQQQHTSGQVPQGLAVFQYSPSNPAPPNWQCATPINSQCPPYYNQFWQSPANTPNTHTSSMNLWKFLFRE</sequence>
<name>A0A9D3YD83_DREPO</name>
<organism evidence="2 3">
    <name type="scientific">Dreissena polymorpha</name>
    <name type="common">Zebra mussel</name>
    <name type="synonym">Mytilus polymorpha</name>
    <dbReference type="NCBI Taxonomy" id="45954"/>
    <lineage>
        <taxon>Eukaryota</taxon>
        <taxon>Metazoa</taxon>
        <taxon>Spiralia</taxon>
        <taxon>Lophotrochozoa</taxon>
        <taxon>Mollusca</taxon>
        <taxon>Bivalvia</taxon>
        <taxon>Autobranchia</taxon>
        <taxon>Heteroconchia</taxon>
        <taxon>Euheterodonta</taxon>
        <taxon>Imparidentia</taxon>
        <taxon>Neoheterodontei</taxon>
        <taxon>Myida</taxon>
        <taxon>Dreissenoidea</taxon>
        <taxon>Dreissenidae</taxon>
        <taxon>Dreissena</taxon>
    </lineage>
</organism>
<proteinExistence type="predicted"/>
<dbReference type="AlphaFoldDB" id="A0A9D3YD83"/>
<feature type="region of interest" description="Disordered" evidence="1">
    <location>
        <begin position="1"/>
        <end position="76"/>
    </location>
</feature>
<evidence type="ECO:0000313" key="3">
    <source>
        <dbReference type="Proteomes" id="UP000828390"/>
    </source>
</evidence>
<dbReference type="EMBL" id="JAIWYP010000016">
    <property type="protein sequence ID" value="KAH3696154.1"/>
    <property type="molecule type" value="Genomic_DNA"/>
</dbReference>
<gene>
    <name evidence="2" type="ORF">DPMN_083617</name>
</gene>